<dbReference type="Proteomes" id="UP000650466">
    <property type="component" value="Unassembled WGS sequence"/>
</dbReference>
<dbReference type="InterPro" id="IPR000160">
    <property type="entry name" value="GGDEF_dom"/>
</dbReference>
<accession>A0A926QIY0</accession>
<dbReference type="InterPro" id="IPR052155">
    <property type="entry name" value="Biofilm_reg_signaling"/>
</dbReference>
<dbReference type="Pfam" id="PF10442">
    <property type="entry name" value="FIST_C"/>
    <property type="match status" value="1"/>
</dbReference>
<dbReference type="Gene3D" id="3.30.450.20">
    <property type="entry name" value="PAS domain"/>
    <property type="match status" value="1"/>
</dbReference>
<evidence type="ECO:0000313" key="6">
    <source>
        <dbReference type="Proteomes" id="UP000650466"/>
    </source>
</evidence>
<dbReference type="InterPro" id="IPR029787">
    <property type="entry name" value="Nucleotide_cyclase"/>
</dbReference>
<feature type="domain" description="PAS" evidence="1">
    <location>
        <begin position="416"/>
        <end position="458"/>
    </location>
</feature>
<dbReference type="SUPFAM" id="SSF141868">
    <property type="entry name" value="EAL domain-like"/>
    <property type="match status" value="1"/>
</dbReference>
<dbReference type="SUPFAM" id="SSF55785">
    <property type="entry name" value="PYP-like sensor domain (PAS domain)"/>
    <property type="match status" value="1"/>
</dbReference>
<dbReference type="InterPro" id="IPR035965">
    <property type="entry name" value="PAS-like_dom_sf"/>
</dbReference>
<dbReference type="PANTHER" id="PTHR44757:SF2">
    <property type="entry name" value="BIOFILM ARCHITECTURE MAINTENANCE PROTEIN MBAA"/>
    <property type="match status" value="1"/>
</dbReference>
<dbReference type="NCBIfam" id="TIGR00254">
    <property type="entry name" value="GGDEF"/>
    <property type="match status" value="1"/>
</dbReference>
<dbReference type="Gene3D" id="3.20.20.450">
    <property type="entry name" value="EAL domain"/>
    <property type="match status" value="1"/>
</dbReference>
<dbReference type="SMART" id="SM00052">
    <property type="entry name" value="EAL"/>
    <property type="match status" value="1"/>
</dbReference>
<dbReference type="AlphaFoldDB" id="A0A926QIY0"/>
<dbReference type="Gene3D" id="3.30.70.270">
    <property type="match status" value="1"/>
</dbReference>
<dbReference type="CDD" id="cd01949">
    <property type="entry name" value="GGDEF"/>
    <property type="match status" value="1"/>
</dbReference>
<dbReference type="SMART" id="SM01204">
    <property type="entry name" value="FIST_C"/>
    <property type="match status" value="1"/>
</dbReference>
<dbReference type="InterPro" id="IPR000700">
    <property type="entry name" value="PAS-assoc_C"/>
</dbReference>
<feature type="domain" description="EAL" evidence="3">
    <location>
        <begin position="711"/>
        <end position="965"/>
    </location>
</feature>
<gene>
    <name evidence="5" type="ORF">ICC18_07530</name>
</gene>
<dbReference type="InterPro" id="IPR035919">
    <property type="entry name" value="EAL_sf"/>
</dbReference>
<dbReference type="SMART" id="SM00267">
    <property type="entry name" value="GGDEF"/>
    <property type="match status" value="1"/>
</dbReference>
<comment type="caution">
    <text evidence="5">The sequence shown here is derived from an EMBL/GenBank/DDBJ whole genome shotgun (WGS) entry which is preliminary data.</text>
</comment>
<evidence type="ECO:0000259" key="2">
    <source>
        <dbReference type="PROSITE" id="PS50113"/>
    </source>
</evidence>
<proteinExistence type="predicted"/>
<dbReference type="FunFam" id="3.30.70.270:FF:000001">
    <property type="entry name" value="Diguanylate cyclase domain protein"/>
    <property type="match status" value="1"/>
</dbReference>
<dbReference type="PROSITE" id="PS50112">
    <property type="entry name" value="PAS"/>
    <property type="match status" value="1"/>
</dbReference>
<dbReference type="Pfam" id="PF13426">
    <property type="entry name" value="PAS_9"/>
    <property type="match status" value="1"/>
</dbReference>
<sequence length="965" mass="109750">MRVHQLQYRDCDHLIGWMDEREIRDSKQLLVQVYTYTVHSESIANLISLLHTNLPQATLIGCTSDGQILDGQVCERSTILSFIQFEKTDLHSSLFEFTKETDCFENGRAFANQLVVADTKACIVFTDAISNPEDFIKGIEFEAPHVVLAGGISRNMLGQTALFSKQGLITEGAVGVSLSGQDLLANNSYSLNWKLIGKNFKVTHADGNRIYSIDNMSVIDLYRKYLGEKIAMQITEKSSQFPLILKRNGIHICRDVLAVHEEGSVTVSGHLYEGEIVRFGFGDPELIVDGSKQLIESMQEISAEAILIYSCEARRRFMFNSIGYELSPLQQVGPNIGFFTSGEFYHHEQKNMIINHSMTLLMLSENPQVMPKGNIFLQQHEQENQWGELDALRAMSHLAQVSTDELMKLNVSLEASEQRYRSLVQYNPDVVYSIDAKGTLLSLNPTFYDLLGYEEDEVSSLFEVVDAAESSRIQESITYAFQGHSQTFELSLMRKDRTMIPFMITQIPIVVNQEFVGVYGIAKNISERKEAEARITFMAYHDVLTELPNRTLLYKQLNDLLQERSGNRQMFAVMFIDLDNFKEMNDSFGHFVGDDILKRFAGKLRQLVTEKGQAARFGGDEFAVILDMNQIREIEDVAGQVVEYFKREPIILEGTEQFITTSVGLSLYPNDGDTPELLLRNADLAMYKAKQSGKNRYLFYVNEISDELREKRLLVSDLRKAIAEDELEVYYQPLIDLKTQHVIGSEALVRWMHKELGQVSPSVFIPIAEEYGLIDILGYWVLKTACIQNVRWKDKYDMPLIISVNVSYQQFQRNDFVDVVKEVLQETGLDPVRLHLEITESTALINLEHTRLILRRLQHLGVSISMDDFGTGYSSLSCVKDLSIDKLKIDRSFITNISTDVRDAAIVKTIIALSRNLNMKVLAEGVERKEQLDKLAEYECDEIQGYLFSPPLSSRKFEECFLAPG</sequence>
<dbReference type="SUPFAM" id="SSF55073">
    <property type="entry name" value="Nucleotide cyclase"/>
    <property type="match status" value="1"/>
</dbReference>
<organism evidence="5 6">
    <name type="scientific">Paenibacillus sedimenti</name>
    <dbReference type="NCBI Taxonomy" id="2770274"/>
    <lineage>
        <taxon>Bacteria</taxon>
        <taxon>Bacillati</taxon>
        <taxon>Bacillota</taxon>
        <taxon>Bacilli</taxon>
        <taxon>Bacillales</taxon>
        <taxon>Paenibacillaceae</taxon>
        <taxon>Paenibacillus</taxon>
    </lineage>
</organism>
<dbReference type="InterPro" id="IPR013702">
    <property type="entry name" value="FIST_domain_N"/>
</dbReference>
<name>A0A926QIY0_9BACL</name>
<dbReference type="SMART" id="SM00897">
    <property type="entry name" value="FIST"/>
    <property type="match status" value="1"/>
</dbReference>
<dbReference type="PROSITE" id="PS50887">
    <property type="entry name" value="GGDEF"/>
    <property type="match status" value="1"/>
</dbReference>
<dbReference type="InterPro" id="IPR043128">
    <property type="entry name" value="Rev_trsase/Diguanyl_cyclase"/>
</dbReference>
<keyword evidence="6" id="KW-1185">Reference proteome</keyword>
<reference evidence="5" key="1">
    <citation type="submission" date="2020-09" db="EMBL/GenBank/DDBJ databases">
        <title>Draft Genome Sequence of Paenibacillus sp. WST5.</title>
        <authorList>
            <person name="Bao Z."/>
        </authorList>
    </citation>
    <scope>NUCLEOTIDE SEQUENCE</scope>
    <source>
        <strain evidence="5">WST5</strain>
    </source>
</reference>
<evidence type="ECO:0000313" key="5">
    <source>
        <dbReference type="EMBL" id="MBD0379959.1"/>
    </source>
</evidence>
<dbReference type="Pfam" id="PF00990">
    <property type="entry name" value="GGDEF"/>
    <property type="match status" value="1"/>
</dbReference>
<dbReference type="PROSITE" id="PS50113">
    <property type="entry name" value="PAC"/>
    <property type="match status" value="1"/>
</dbReference>
<dbReference type="InterPro" id="IPR019494">
    <property type="entry name" value="FIST_C"/>
</dbReference>
<evidence type="ECO:0000259" key="4">
    <source>
        <dbReference type="PROSITE" id="PS50887"/>
    </source>
</evidence>
<protein>
    <submittedName>
        <fullName evidence="5">EAL domain-containing protein</fullName>
    </submittedName>
</protein>
<dbReference type="NCBIfam" id="TIGR00229">
    <property type="entry name" value="sensory_box"/>
    <property type="match status" value="1"/>
</dbReference>
<dbReference type="Pfam" id="PF08495">
    <property type="entry name" value="FIST"/>
    <property type="match status" value="1"/>
</dbReference>
<evidence type="ECO:0000259" key="1">
    <source>
        <dbReference type="PROSITE" id="PS50112"/>
    </source>
</evidence>
<dbReference type="InterPro" id="IPR001633">
    <property type="entry name" value="EAL_dom"/>
</dbReference>
<dbReference type="SMART" id="SM00091">
    <property type="entry name" value="PAS"/>
    <property type="match status" value="1"/>
</dbReference>
<dbReference type="CDD" id="cd01948">
    <property type="entry name" value="EAL"/>
    <property type="match status" value="1"/>
</dbReference>
<dbReference type="CDD" id="cd00130">
    <property type="entry name" value="PAS"/>
    <property type="match status" value="1"/>
</dbReference>
<dbReference type="Pfam" id="PF00563">
    <property type="entry name" value="EAL"/>
    <property type="match status" value="1"/>
</dbReference>
<dbReference type="EMBL" id="JACVVD010000002">
    <property type="protein sequence ID" value="MBD0379959.1"/>
    <property type="molecule type" value="Genomic_DNA"/>
</dbReference>
<dbReference type="InterPro" id="IPR000014">
    <property type="entry name" value="PAS"/>
</dbReference>
<feature type="domain" description="PAC" evidence="2">
    <location>
        <begin position="486"/>
        <end position="537"/>
    </location>
</feature>
<dbReference type="PANTHER" id="PTHR44757">
    <property type="entry name" value="DIGUANYLATE CYCLASE DGCP"/>
    <property type="match status" value="1"/>
</dbReference>
<evidence type="ECO:0000259" key="3">
    <source>
        <dbReference type="PROSITE" id="PS50883"/>
    </source>
</evidence>
<feature type="domain" description="GGDEF" evidence="4">
    <location>
        <begin position="569"/>
        <end position="702"/>
    </location>
</feature>
<dbReference type="RefSeq" id="WP_188173736.1">
    <property type="nucleotide sequence ID" value="NZ_JACVVD010000002.1"/>
</dbReference>
<dbReference type="PROSITE" id="PS50883">
    <property type="entry name" value="EAL"/>
    <property type="match status" value="1"/>
</dbReference>